<dbReference type="InterPro" id="IPR003959">
    <property type="entry name" value="ATPase_AAA_core"/>
</dbReference>
<proteinExistence type="predicted"/>
<evidence type="ECO:0000259" key="1">
    <source>
        <dbReference type="Pfam" id="PF13304"/>
    </source>
</evidence>
<dbReference type="PANTHER" id="PTHR43581:SF4">
    <property type="entry name" value="ATP_GTP PHOSPHATASE"/>
    <property type="match status" value="1"/>
</dbReference>
<gene>
    <name evidence="2" type="ORF">MKP05_02860</name>
</gene>
<dbReference type="PANTHER" id="PTHR43581">
    <property type="entry name" value="ATP/GTP PHOSPHATASE"/>
    <property type="match status" value="1"/>
</dbReference>
<evidence type="ECO:0000313" key="2">
    <source>
        <dbReference type="EMBL" id="MCH4562067.1"/>
    </source>
</evidence>
<feature type="domain" description="ATPase AAA-type core" evidence="1">
    <location>
        <begin position="26"/>
        <end position="299"/>
    </location>
</feature>
<accession>A0ABS9RQH5</accession>
<protein>
    <submittedName>
        <fullName evidence="2">ATP-binding protein</fullName>
    </submittedName>
</protein>
<keyword evidence="2" id="KW-0547">Nucleotide-binding</keyword>
<dbReference type="Pfam" id="PF13304">
    <property type="entry name" value="AAA_21"/>
    <property type="match status" value="1"/>
</dbReference>
<dbReference type="SUPFAM" id="SSF52540">
    <property type="entry name" value="P-loop containing nucleoside triphosphate hydrolases"/>
    <property type="match status" value="1"/>
</dbReference>
<dbReference type="EMBL" id="JAKVPY010000002">
    <property type="protein sequence ID" value="MCH4562067.1"/>
    <property type="molecule type" value="Genomic_DNA"/>
</dbReference>
<evidence type="ECO:0000313" key="3">
    <source>
        <dbReference type="Proteomes" id="UP001202117"/>
    </source>
</evidence>
<comment type="caution">
    <text evidence="2">The sequence shown here is derived from an EMBL/GenBank/DDBJ whole genome shotgun (WGS) entry which is preliminary data.</text>
</comment>
<dbReference type="Gene3D" id="3.40.50.300">
    <property type="entry name" value="P-loop containing nucleotide triphosphate hydrolases"/>
    <property type="match status" value="1"/>
</dbReference>
<dbReference type="InterPro" id="IPR051396">
    <property type="entry name" value="Bact_Antivir_Def_Nuclease"/>
</dbReference>
<sequence length="591" mass="68445">MRLIKTVEVGYFRSIYKESLQNLADMTIIFGRNDAGKSNFLRALNLFFNDCTNPERYFDFFLDFNHGRMHECSERADTRKFVYIKVVFDTPSSWEKSLGETFWVKKTWSVSRGNQYIVDSSIEKKNQQFLTRFLNKVQFHYIPAVKDRGIFESLLGQVYDVLSADETFYESLSGFTKELQDKTDEISRRLLHGLNIKSVIAPPEDLTDLFRSLDFETKNQHEDPYSLTLQKGDGVQARHIPVILSFLSDKSKRDYHVWGFEEPENSLELASACEEAKAFLDFSKSWNKQIFLTSHSPAFFSLEEESVKRYFVSKKIQDDRKKETSIAEEIKLGKEPADLMEETPLLPAVSSYLRVQAKKLNELEKATQSLKEEIEENSKPILFVEGESDKIIFERAWELFGNGIEIRIVPCSGTTKMKGLSQNGAVLRSLNSEALIFVLVDNDKEGRDLSNFSGKRFKGGGVWVDHNGNGSCWCRLPFSDEFTFFMKDLEIPEVSWPFTLENSFSTDLHKEAVDEGALYFECMPHKELLDCDKSRHAAVKYAPSEDHTYLRTPHKDYKIKFAEWIVEKSKKEEEILEIFRPLFVSLKERLV</sequence>
<organism evidence="2 3">
    <name type="scientific">Halomonas flagellata</name>
    <dbReference type="NCBI Taxonomy" id="2920385"/>
    <lineage>
        <taxon>Bacteria</taxon>
        <taxon>Pseudomonadati</taxon>
        <taxon>Pseudomonadota</taxon>
        <taxon>Gammaproteobacteria</taxon>
        <taxon>Oceanospirillales</taxon>
        <taxon>Halomonadaceae</taxon>
        <taxon>Halomonas</taxon>
    </lineage>
</organism>
<keyword evidence="2" id="KW-0067">ATP-binding</keyword>
<dbReference type="GO" id="GO:0005524">
    <property type="term" value="F:ATP binding"/>
    <property type="evidence" value="ECO:0007669"/>
    <property type="project" value="UniProtKB-KW"/>
</dbReference>
<dbReference type="RefSeq" id="WP_240566926.1">
    <property type="nucleotide sequence ID" value="NZ_JAKVPY010000002.1"/>
</dbReference>
<reference evidence="2 3" key="1">
    <citation type="submission" date="2022-02" db="EMBL/GenBank/DDBJ databases">
        <title>Halomonas fukangensis sp. nov., a halophilic bacterium isolated from a bulk soil of Kalidium foliatum at Fukang.</title>
        <authorList>
            <person name="Huang Y."/>
        </authorList>
    </citation>
    <scope>NUCLEOTIDE SEQUENCE [LARGE SCALE GENOMIC DNA]</scope>
    <source>
        <strain evidence="2 3">EGI 63088</strain>
    </source>
</reference>
<dbReference type="InterPro" id="IPR027417">
    <property type="entry name" value="P-loop_NTPase"/>
</dbReference>
<name>A0ABS9RQH5_9GAMM</name>
<dbReference type="Proteomes" id="UP001202117">
    <property type="component" value="Unassembled WGS sequence"/>
</dbReference>
<keyword evidence="3" id="KW-1185">Reference proteome</keyword>